<evidence type="ECO:0000256" key="2">
    <source>
        <dbReference type="ARBA" id="ARBA00005019"/>
    </source>
</evidence>
<evidence type="ECO:0000256" key="10">
    <source>
        <dbReference type="HAMAP-Rule" id="MF_00244"/>
    </source>
</evidence>
<comment type="function">
    <text evidence="1 10">Catalyzes the reversible adenylation of nicotinate mononucleotide (NaMN) to nicotinic acid adenine dinucleotide (NaAD).</text>
</comment>
<dbReference type="InterPro" id="IPR004821">
    <property type="entry name" value="Cyt_trans-like"/>
</dbReference>
<dbReference type="Pfam" id="PF01467">
    <property type="entry name" value="CTP_transf_like"/>
    <property type="match status" value="1"/>
</dbReference>
<evidence type="ECO:0000259" key="11">
    <source>
        <dbReference type="Pfam" id="PF01467"/>
    </source>
</evidence>
<dbReference type="SUPFAM" id="SSF52374">
    <property type="entry name" value="Nucleotidylyl transferase"/>
    <property type="match status" value="1"/>
</dbReference>
<dbReference type="InterPro" id="IPR005248">
    <property type="entry name" value="NadD/NMNAT"/>
</dbReference>
<organism evidence="12 13">
    <name type="scientific">Paenibacillus vulneris</name>
    <dbReference type="NCBI Taxonomy" id="1133364"/>
    <lineage>
        <taxon>Bacteria</taxon>
        <taxon>Bacillati</taxon>
        <taxon>Bacillota</taxon>
        <taxon>Bacilli</taxon>
        <taxon>Bacillales</taxon>
        <taxon>Paenibacillaceae</taxon>
        <taxon>Paenibacillus</taxon>
    </lineage>
</organism>
<dbReference type="HAMAP" id="MF_00244">
    <property type="entry name" value="NaMN_adenylyltr"/>
    <property type="match status" value="1"/>
</dbReference>
<dbReference type="PANTHER" id="PTHR39321:SF3">
    <property type="entry name" value="PHOSPHOPANTETHEINE ADENYLYLTRANSFERASE"/>
    <property type="match status" value="1"/>
</dbReference>
<proteinExistence type="inferred from homology"/>
<keyword evidence="7 10" id="KW-0067">ATP-binding</keyword>
<dbReference type="NCBIfam" id="TIGR00125">
    <property type="entry name" value="cyt_tran_rel"/>
    <property type="match status" value="1"/>
</dbReference>
<evidence type="ECO:0000313" key="12">
    <source>
        <dbReference type="EMBL" id="MFD1223454.1"/>
    </source>
</evidence>
<evidence type="ECO:0000256" key="4">
    <source>
        <dbReference type="ARBA" id="ARBA00022679"/>
    </source>
</evidence>
<keyword evidence="13" id="KW-1185">Reference proteome</keyword>
<feature type="domain" description="Cytidyltransferase-like" evidence="11">
    <location>
        <begin position="5"/>
        <end position="168"/>
    </location>
</feature>
<keyword evidence="3 10" id="KW-0662">Pyridine nucleotide biosynthesis</keyword>
<dbReference type="EC" id="2.7.7.18" evidence="10"/>
<accession>A0ABW3USZ9</accession>
<keyword evidence="8 10" id="KW-0520">NAD</keyword>
<comment type="catalytic activity">
    <reaction evidence="9 10">
        <text>nicotinate beta-D-ribonucleotide + ATP + H(+) = deamido-NAD(+) + diphosphate</text>
        <dbReference type="Rhea" id="RHEA:22860"/>
        <dbReference type="ChEBI" id="CHEBI:15378"/>
        <dbReference type="ChEBI" id="CHEBI:30616"/>
        <dbReference type="ChEBI" id="CHEBI:33019"/>
        <dbReference type="ChEBI" id="CHEBI:57502"/>
        <dbReference type="ChEBI" id="CHEBI:58437"/>
        <dbReference type="EC" id="2.7.7.18"/>
    </reaction>
</comment>
<evidence type="ECO:0000256" key="9">
    <source>
        <dbReference type="ARBA" id="ARBA00048721"/>
    </source>
</evidence>
<gene>
    <name evidence="10" type="primary">nadD</name>
    <name evidence="12" type="ORF">ACFQ4B_25355</name>
</gene>
<dbReference type="NCBIfam" id="TIGR00482">
    <property type="entry name" value="nicotinate (nicotinamide) nucleotide adenylyltransferase"/>
    <property type="match status" value="1"/>
</dbReference>
<reference evidence="13" key="1">
    <citation type="journal article" date="2019" name="Int. J. Syst. Evol. Microbiol.">
        <title>The Global Catalogue of Microorganisms (GCM) 10K type strain sequencing project: providing services to taxonomists for standard genome sequencing and annotation.</title>
        <authorList>
            <consortium name="The Broad Institute Genomics Platform"/>
            <consortium name="The Broad Institute Genome Sequencing Center for Infectious Disease"/>
            <person name="Wu L."/>
            <person name="Ma J."/>
        </authorList>
    </citation>
    <scope>NUCLEOTIDE SEQUENCE [LARGE SCALE GENOMIC DNA]</scope>
    <source>
        <strain evidence="13">CCUG 53270</strain>
    </source>
</reference>
<comment type="caution">
    <text evidence="12">The sequence shown here is derived from an EMBL/GenBank/DDBJ whole genome shotgun (WGS) entry which is preliminary data.</text>
</comment>
<evidence type="ECO:0000256" key="5">
    <source>
        <dbReference type="ARBA" id="ARBA00022695"/>
    </source>
</evidence>
<dbReference type="InterPro" id="IPR014729">
    <property type="entry name" value="Rossmann-like_a/b/a_fold"/>
</dbReference>
<evidence type="ECO:0000256" key="1">
    <source>
        <dbReference type="ARBA" id="ARBA00002324"/>
    </source>
</evidence>
<keyword evidence="5 10" id="KW-0548">Nucleotidyltransferase</keyword>
<dbReference type="CDD" id="cd02165">
    <property type="entry name" value="NMNAT"/>
    <property type="match status" value="1"/>
</dbReference>
<comment type="pathway">
    <text evidence="2 10">Cofactor biosynthesis; NAD(+) biosynthesis; deamido-NAD(+) from nicotinate D-ribonucleotide: step 1/1.</text>
</comment>
<evidence type="ECO:0000256" key="7">
    <source>
        <dbReference type="ARBA" id="ARBA00022840"/>
    </source>
</evidence>
<dbReference type="NCBIfam" id="NF000840">
    <property type="entry name" value="PRK00071.1-3"/>
    <property type="match status" value="1"/>
</dbReference>
<dbReference type="PANTHER" id="PTHR39321">
    <property type="entry name" value="NICOTINATE-NUCLEOTIDE ADENYLYLTRANSFERASE-RELATED"/>
    <property type="match status" value="1"/>
</dbReference>
<protein>
    <recommendedName>
        <fullName evidence="10">Probable nicotinate-nucleotide adenylyltransferase</fullName>
        <ecNumber evidence="10">2.7.7.18</ecNumber>
    </recommendedName>
    <alternativeName>
        <fullName evidence="10">Deamido-NAD(+) diphosphorylase</fullName>
    </alternativeName>
    <alternativeName>
        <fullName evidence="10">Deamido-NAD(+) pyrophosphorylase</fullName>
    </alternativeName>
    <alternativeName>
        <fullName evidence="10">Nicotinate mononucleotide adenylyltransferase</fullName>
        <shortName evidence="10">NaMN adenylyltransferase</shortName>
    </alternativeName>
</protein>
<keyword evidence="4 10" id="KW-0808">Transferase</keyword>
<evidence type="ECO:0000313" key="13">
    <source>
        <dbReference type="Proteomes" id="UP001597180"/>
    </source>
</evidence>
<evidence type="ECO:0000256" key="8">
    <source>
        <dbReference type="ARBA" id="ARBA00023027"/>
    </source>
</evidence>
<dbReference type="NCBIfam" id="NF000841">
    <property type="entry name" value="PRK00071.1-4"/>
    <property type="match status" value="1"/>
</dbReference>
<dbReference type="EMBL" id="JBHTLU010000034">
    <property type="protein sequence ID" value="MFD1223454.1"/>
    <property type="molecule type" value="Genomic_DNA"/>
</dbReference>
<dbReference type="GO" id="GO:0004515">
    <property type="term" value="F:nicotinate-nucleotide adenylyltransferase activity"/>
    <property type="evidence" value="ECO:0007669"/>
    <property type="project" value="UniProtKB-EC"/>
</dbReference>
<sequence length="195" mass="22111">MKVGIMGGTFDPIHIGHLIAAQCAFEQAGLDQVWFMPTNVPPHKRQAPGATPEQRWEMVCRAVEGHPSFRPLDIELQKGGVSYSIDTVKLLKQQHPDIRFSYIIGADMVRFLPKWYKFEELLQLISFIGLQRPGYPLDIGELPEPVKGSVTFVTMPLMELSSTYIRHRVAAGKTIRYMVPDRVYDYIEESGIYGS</sequence>
<evidence type="ECO:0000256" key="3">
    <source>
        <dbReference type="ARBA" id="ARBA00022642"/>
    </source>
</evidence>
<dbReference type="Gene3D" id="3.40.50.620">
    <property type="entry name" value="HUPs"/>
    <property type="match status" value="1"/>
</dbReference>
<keyword evidence="6 10" id="KW-0547">Nucleotide-binding</keyword>
<evidence type="ECO:0000256" key="6">
    <source>
        <dbReference type="ARBA" id="ARBA00022741"/>
    </source>
</evidence>
<dbReference type="Proteomes" id="UP001597180">
    <property type="component" value="Unassembled WGS sequence"/>
</dbReference>
<comment type="similarity">
    <text evidence="10">Belongs to the NadD family.</text>
</comment>
<name>A0ABW3USZ9_9BACL</name>
<dbReference type="RefSeq" id="WP_345590511.1">
    <property type="nucleotide sequence ID" value="NZ_BAABJG010000022.1"/>
</dbReference>